<proteinExistence type="predicted"/>
<evidence type="ECO:0000256" key="1">
    <source>
        <dbReference type="SAM" id="SignalP"/>
    </source>
</evidence>
<accession>A0A0E9TQL9</accession>
<reference evidence="2" key="2">
    <citation type="journal article" date="2015" name="Fish Shellfish Immunol.">
        <title>Early steps in the European eel (Anguilla anguilla)-Vibrio vulnificus interaction in the gills: Role of the RtxA13 toxin.</title>
        <authorList>
            <person name="Callol A."/>
            <person name="Pajuelo D."/>
            <person name="Ebbesson L."/>
            <person name="Teles M."/>
            <person name="MacKenzie S."/>
            <person name="Amaro C."/>
        </authorList>
    </citation>
    <scope>NUCLEOTIDE SEQUENCE</scope>
</reference>
<evidence type="ECO:0000313" key="2">
    <source>
        <dbReference type="EMBL" id="JAH56019.1"/>
    </source>
</evidence>
<feature type="chain" id="PRO_5002432784" evidence="1">
    <location>
        <begin position="24"/>
        <end position="50"/>
    </location>
</feature>
<organism evidence="2">
    <name type="scientific">Anguilla anguilla</name>
    <name type="common">European freshwater eel</name>
    <name type="synonym">Muraena anguilla</name>
    <dbReference type="NCBI Taxonomy" id="7936"/>
    <lineage>
        <taxon>Eukaryota</taxon>
        <taxon>Metazoa</taxon>
        <taxon>Chordata</taxon>
        <taxon>Craniata</taxon>
        <taxon>Vertebrata</taxon>
        <taxon>Euteleostomi</taxon>
        <taxon>Actinopterygii</taxon>
        <taxon>Neopterygii</taxon>
        <taxon>Teleostei</taxon>
        <taxon>Anguilliformes</taxon>
        <taxon>Anguillidae</taxon>
        <taxon>Anguilla</taxon>
    </lineage>
</organism>
<sequence>MHNANGHLIAHSLLHLFLHYTYCKINCIHFNLAFLFGCYRCTPSSFRVLT</sequence>
<feature type="signal peptide" evidence="1">
    <location>
        <begin position="1"/>
        <end position="23"/>
    </location>
</feature>
<name>A0A0E9TQL9_ANGAN</name>
<keyword evidence="1" id="KW-0732">Signal</keyword>
<reference evidence="2" key="1">
    <citation type="submission" date="2014-11" db="EMBL/GenBank/DDBJ databases">
        <authorList>
            <person name="Amaro Gonzalez C."/>
        </authorList>
    </citation>
    <scope>NUCLEOTIDE SEQUENCE</scope>
</reference>
<dbReference type="AlphaFoldDB" id="A0A0E9TQL9"/>
<protein>
    <submittedName>
        <fullName evidence="2">Uncharacterized protein</fullName>
    </submittedName>
</protein>
<dbReference type="EMBL" id="GBXM01052558">
    <property type="protein sequence ID" value="JAH56019.1"/>
    <property type="molecule type" value="Transcribed_RNA"/>
</dbReference>